<name>A0A9X0A515_9CNID</name>
<organism evidence="3 4">
    <name type="scientific">Desmophyllum pertusum</name>
    <dbReference type="NCBI Taxonomy" id="174260"/>
    <lineage>
        <taxon>Eukaryota</taxon>
        <taxon>Metazoa</taxon>
        <taxon>Cnidaria</taxon>
        <taxon>Anthozoa</taxon>
        <taxon>Hexacorallia</taxon>
        <taxon>Scleractinia</taxon>
        <taxon>Caryophylliina</taxon>
        <taxon>Caryophylliidae</taxon>
        <taxon>Desmophyllum</taxon>
    </lineage>
</organism>
<reference evidence="3" key="1">
    <citation type="submission" date="2023-01" db="EMBL/GenBank/DDBJ databases">
        <title>Genome assembly of the deep-sea coral Lophelia pertusa.</title>
        <authorList>
            <person name="Herrera S."/>
            <person name="Cordes E."/>
        </authorList>
    </citation>
    <scope>NUCLEOTIDE SEQUENCE</scope>
    <source>
        <strain evidence="3">USNM1676648</strain>
        <tissue evidence="3">Polyp</tissue>
    </source>
</reference>
<comment type="caution">
    <text evidence="3">The sequence shown here is derived from an EMBL/GenBank/DDBJ whole genome shotgun (WGS) entry which is preliminary data.</text>
</comment>
<protein>
    <recommendedName>
        <fullName evidence="2">PB1 domain-containing protein</fullName>
    </recommendedName>
</protein>
<dbReference type="SUPFAM" id="SSF54277">
    <property type="entry name" value="CAD &amp; PB1 domains"/>
    <property type="match status" value="1"/>
</dbReference>
<dbReference type="OrthoDB" id="6244550at2759"/>
<sequence length="176" mass="20316">METRISLEKFCDDMRDIFKFDEDDDFTLKWLDEEGDPCTISCQQELDEAIRLYELNRDSELVIHLFKGIPDEPGRLCDGETKEEAEKENHKFGFIRQASARFFRSIKQAHRNISGSLSSVLSRQSTEPENTCQSEKSKNGKTRRPHSIALGQEFKLAACSFCSDRIWGLEDRVTNV</sequence>
<feature type="region of interest" description="Disordered" evidence="1">
    <location>
        <begin position="117"/>
        <end position="145"/>
    </location>
</feature>
<dbReference type="SMART" id="SM00666">
    <property type="entry name" value="PB1"/>
    <property type="match status" value="1"/>
</dbReference>
<proteinExistence type="predicted"/>
<dbReference type="FunFam" id="3.10.20.90:FF:000071">
    <property type="entry name" value="Protein kinase C"/>
    <property type="match status" value="1"/>
</dbReference>
<evidence type="ECO:0000313" key="4">
    <source>
        <dbReference type="Proteomes" id="UP001163046"/>
    </source>
</evidence>
<evidence type="ECO:0000259" key="2">
    <source>
        <dbReference type="PROSITE" id="PS51745"/>
    </source>
</evidence>
<evidence type="ECO:0000313" key="3">
    <source>
        <dbReference type="EMBL" id="KAJ7393573.1"/>
    </source>
</evidence>
<accession>A0A9X0A515</accession>
<dbReference type="Pfam" id="PF00564">
    <property type="entry name" value="PB1"/>
    <property type="match status" value="1"/>
</dbReference>
<keyword evidence="4" id="KW-1185">Reference proteome</keyword>
<dbReference type="InterPro" id="IPR053793">
    <property type="entry name" value="PB1-like"/>
</dbReference>
<dbReference type="EMBL" id="MU825398">
    <property type="protein sequence ID" value="KAJ7393573.1"/>
    <property type="molecule type" value="Genomic_DNA"/>
</dbReference>
<gene>
    <name evidence="3" type="ORF">OS493_006558</name>
</gene>
<dbReference type="Proteomes" id="UP001163046">
    <property type="component" value="Unassembled WGS sequence"/>
</dbReference>
<dbReference type="PROSITE" id="PS51745">
    <property type="entry name" value="PB1"/>
    <property type="match status" value="1"/>
</dbReference>
<dbReference type="Gene3D" id="3.10.20.90">
    <property type="entry name" value="Phosphatidylinositol 3-kinase Catalytic Subunit, Chain A, domain 1"/>
    <property type="match status" value="1"/>
</dbReference>
<feature type="domain" description="PB1" evidence="2">
    <location>
        <begin position="1"/>
        <end position="68"/>
    </location>
</feature>
<dbReference type="InterPro" id="IPR000270">
    <property type="entry name" value="PB1_dom"/>
</dbReference>
<evidence type="ECO:0000256" key="1">
    <source>
        <dbReference type="SAM" id="MobiDB-lite"/>
    </source>
</evidence>
<dbReference type="AlphaFoldDB" id="A0A9X0A515"/>